<dbReference type="EnsemblProtists" id="EOD24458">
    <property type="protein sequence ID" value="EOD24458"/>
    <property type="gene ID" value="EMIHUDRAFT_115908"/>
</dbReference>
<dbReference type="KEGG" id="ehx:EMIHUDRAFT_115372"/>
<keyword evidence="5" id="KW-0732">Signal</keyword>
<dbReference type="Proteomes" id="UP000013827">
    <property type="component" value="Unassembled WGS sequence"/>
</dbReference>
<evidence type="ECO:0000256" key="3">
    <source>
        <dbReference type="ARBA" id="ARBA00023136"/>
    </source>
</evidence>
<dbReference type="Pfam" id="PF08409">
    <property type="entry name" value="TMTC_DUF1736"/>
    <property type="match status" value="1"/>
</dbReference>
<dbReference type="EnsemblProtists" id="EOD25640">
    <property type="protein sequence ID" value="EOD25640"/>
    <property type="gene ID" value="EMIHUDRAFT_115372"/>
</dbReference>
<feature type="chain" id="PRO_5044053573" description="DUF1736 domain-containing protein" evidence="5">
    <location>
        <begin position="17"/>
        <end position="567"/>
    </location>
</feature>
<dbReference type="RefSeq" id="XP_005778069.1">
    <property type="nucleotide sequence ID" value="XM_005778012.1"/>
</dbReference>
<feature type="transmembrane region" description="Helical" evidence="4">
    <location>
        <begin position="403"/>
        <end position="420"/>
    </location>
</feature>
<dbReference type="InterPro" id="IPR052346">
    <property type="entry name" value="O-mannosyl-transferase_TMTC"/>
</dbReference>
<evidence type="ECO:0000259" key="6">
    <source>
        <dbReference type="Pfam" id="PF08409"/>
    </source>
</evidence>
<keyword evidence="3 4" id="KW-0472">Membrane</keyword>
<reference evidence="8" key="1">
    <citation type="journal article" date="2013" name="Nature">
        <title>Pan genome of the phytoplankton Emiliania underpins its global distribution.</title>
        <authorList>
            <person name="Read B.A."/>
            <person name="Kegel J."/>
            <person name="Klute M.J."/>
            <person name="Kuo A."/>
            <person name="Lefebvre S.C."/>
            <person name="Maumus F."/>
            <person name="Mayer C."/>
            <person name="Miller J."/>
            <person name="Monier A."/>
            <person name="Salamov A."/>
            <person name="Young J."/>
            <person name="Aguilar M."/>
            <person name="Claverie J.M."/>
            <person name="Frickenhaus S."/>
            <person name="Gonzalez K."/>
            <person name="Herman E.K."/>
            <person name="Lin Y.C."/>
            <person name="Napier J."/>
            <person name="Ogata H."/>
            <person name="Sarno A.F."/>
            <person name="Shmutz J."/>
            <person name="Schroeder D."/>
            <person name="de Vargas C."/>
            <person name="Verret F."/>
            <person name="von Dassow P."/>
            <person name="Valentin K."/>
            <person name="Van de Peer Y."/>
            <person name="Wheeler G."/>
            <person name="Dacks J.B."/>
            <person name="Delwiche C.F."/>
            <person name="Dyhrman S.T."/>
            <person name="Glockner G."/>
            <person name="John U."/>
            <person name="Richards T."/>
            <person name="Worden A.Z."/>
            <person name="Zhang X."/>
            <person name="Grigoriev I.V."/>
            <person name="Allen A.E."/>
            <person name="Bidle K."/>
            <person name="Borodovsky M."/>
            <person name="Bowler C."/>
            <person name="Brownlee C."/>
            <person name="Cock J.M."/>
            <person name="Elias M."/>
            <person name="Gladyshev V.N."/>
            <person name="Groth M."/>
            <person name="Guda C."/>
            <person name="Hadaegh A."/>
            <person name="Iglesias-Rodriguez M.D."/>
            <person name="Jenkins J."/>
            <person name="Jones B.M."/>
            <person name="Lawson T."/>
            <person name="Leese F."/>
            <person name="Lindquist E."/>
            <person name="Lobanov A."/>
            <person name="Lomsadze A."/>
            <person name="Malik S.B."/>
            <person name="Marsh M.E."/>
            <person name="Mackinder L."/>
            <person name="Mock T."/>
            <person name="Mueller-Roeber B."/>
            <person name="Pagarete A."/>
            <person name="Parker M."/>
            <person name="Probert I."/>
            <person name="Quesneville H."/>
            <person name="Raines C."/>
            <person name="Rensing S.A."/>
            <person name="Riano-Pachon D.M."/>
            <person name="Richier S."/>
            <person name="Rokitta S."/>
            <person name="Shiraiwa Y."/>
            <person name="Soanes D.M."/>
            <person name="van der Giezen M."/>
            <person name="Wahlund T.M."/>
            <person name="Williams B."/>
            <person name="Wilson W."/>
            <person name="Wolfe G."/>
            <person name="Wurch L.L."/>
        </authorList>
    </citation>
    <scope>NUCLEOTIDE SEQUENCE</scope>
</reference>
<reference evidence="7" key="2">
    <citation type="submission" date="2024-10" db="UniProtKB">
        <authorList>
            <consortium name="EnsemblProtists"/>
        </authorList>
    </citation>
    <scope>IDENTIFICATION</scope>
</reference>
<dbReference type="GO" id="GO:0035269">
    <property type="term" value="P:protein O-linked glycosylation via mannose"/>
    <property type="evidence" value="ECO:0007669"/>
    <property type="project" value="TreeGrafter"/>
</dbReference>
<dbReference type="GeneID" id="17271182"/>
<organism evidence="7 8">
    <name type="scientific">Emiliania huxleyi (strain CCMP1516)</name>
    <dbReference type="NCBI Taxonomy" id="280463"/>
    <lineage>
        <taxon>Eukaryota</taxon>
        <taxon>Haptista</taxon>
        <taxon>Haptophyta</taxon>
        <taxon>Prymnesiophyceae</taxon>
        <taxon>Isochrysidales</taxon>
        <taxon>Noelaerhabdaceae</taxon>
        <taxon>Emiliania</taxon>
    </lineage>
</organism>
<protein>
    <recommendedName>
        <fullName evidence="6">DUF1736 domain-containing protein</fullName>
    </recommendedName>
</protein>
<proteinExistence type="predicted"/>
<dbReference type="GO" id="GO:0000030">
    <property type="term" value="F:mannosyltransferase activity"/>
    <property type="evidence" value="ECO:0007669"/>
    <property type="project" value="TreeGrafter"/>
</dbReference>
<dbReference type="PANTHER" id="PTHR44227:SF3">
    <property type="entry name" value="PROTEIN O-MANNOSYL-TRANSFERASE TMTC4"/>
    <property type="match status" value="1"/>
</dbReference>
<dbReference type="HOGENOM" id="CLU_480974_0_0_1"/>
<feature type="signal peptide" evidence="5">
    <location>
        <begin position="1"/>
        <end position="16"/>
    </location>
</feature>
<dbReference type="PANTHER" id="PTHR44227">
    <property type="match status" value="1"/>
</dbReference>
<evidence type="ECO:0000256" key="5">
    <source>
        <dbReference type="SAM" id="SignalP"/>
    </source>
</evidence>
<feature type="transmembrane region" description="Helical" evidence="4">
    <location>
        <begin position="318"/>
        <end position="337"/>
    </location>
</feature>
<evidence type="ECO:0000256" key="2">
    <source>
        <dbReference type="ARBA" id="ARBA00022803"/>
    </source>
</evidence>
<name>A0A0D3JLS3_EMIH1</name>
<dbReference type="OMA" id="YENEFAT"/>
<evidence type="ECO:0000313" key="7">
    <source>
        <dbReference type="EnsemblProtists" id="EOD24458"/>
    </source>
</evidence>
<dbReference type="GO" id="GO:0030968">
    <property type="term" value="P:endoplasmic reticulum unfolded protein response"/>
    <property type="evidence" value="ECO:0007669"/>
    <property type="project" value="TreeGrafter"/>
</dbReference>
<keyword evidence="4" id="KW-0812">Transmembrane</keyword>
<feature type="transmembrane region" description="Helical" evidence="4">
    <location>
        <begin position="344"/>
        <end position="362"/>
    </location>
</feature>
<keyword evidence="2" id="KW-0802">TPR repeat</keyword>
<accession>A0A0D3JLS3</accession>
<keyword evidence="8" id="KW-1185">Reference proteome</keyword>
<feature type="transmembrane region" description="Helical" evidence="4">
    <location>
        <begin position="374"/>
        <end position="391"/>
    </location>
</feature>
<dbReference type="AlphaFoldDB" id="A0A0D3JLS3"/>
<evidence type="ECO:0000256" key="1">
    <source>
        <dbReference type="ARBA" id="ARBA00022737"/>
    </source>
</evidence>
<sequence length="567" mass="59609">MKATAFAAAIAFLCFATPRRLHGPFLYDDAAAIQRNPVVNGHVPLHAAMALDFWGEEMSSPRSHKSFRPLVTLSFRLSRVLQWESDGDSTFGFHLFNAGLHAFVTGMVPAFVNAAFGWRRGGRRAGAAAALLFALHPVHVEAVQNVVSRGELMMAAFYLAGFLGYAHAVGTPQETASQAAARSAVGLASALLGTLCATLCKETGVTLPLLCAKHGSCGVAKEPSKSLLGASQAARLSALAAGNASIAVWRLRLNEGQPPAISTKQNWPGFYPHPLWRPLSVAWVWLEYASLLLFPSELCCDWSAPALPPITSLADPRLAVLAAAAAATAAALAAATLRRTSRRCLLSALTAALPFLLASNLLFPVGTCKAERVLYLPSLGGCMLAALALLARPLPATRLCRPALLGCVCAGLAAVCWWYADVWTDGVALWANAVALSWAGRGAEAVPVLHRALSLAEETASSPDLIDGSRSQDMSGYVPLAIALMNEGQAKGGALIADRCVRRLAGLGGAEAARTRARCLATAALTRHKADPERARKEALEALRLSPHDAATASLARQALEAVGVAM</sequence>
<dbReference type="eggNOG" id="KOG1124">
    <property type="taxonomic scope" value="Eukaryota"/>
</dbReference>
<dbReference type="RefSeq" id="XP_005776887.1">
    <property type="nucleotide sequence ID" value="XM_005776830.1"/>
</dbReference>
<dbReference type="GO" id="GO:0005783">
    <property type="term" value="C:endoplasmic reticulum"/>
    <property type="evidence" value="ECO:0007669"/>
    <property type="project" value="TreeGrafter"/>
</dbReference>
<evidence type="ECO:0000256" key="4">
    <source>
        <dbReference type="SAM" id="Phobius"/>
    </source>
</evidence>
<dbReference type="PaxDb" id="2903-EOD24458"/>
<dbReference type="GeneID" id="17270004"/>
<keyword evidence="1" id="KW-0677">Repeat</keyword>
<feature type="domain" description="DUF1736" evidence="6">
    <location>
        <begin position="256"/>
        <end position="326"/>
    </location>
</feature>
<keyword evidence="4" id="KW-1133">Transmembrane helix</keyword>
<dbReference type="KEGG" id="ehx:EMIHUDRAFT_115908"/>
<evidence type="ECO:0000313" key="8">
    <source>
        <dbReference type="Proteomes" id="UP000013827"/>
    </source>
</evidence>
<dbReference type="InterPro" id="IPR013618">
    <property type="entry name" value="TMTC_DUF1736"/>
</dbReference>
<dbReference type="STRING" id="2903.R1CNE5"/>